<protein>
    <recommendedName>
        <fullName evidence="3">Uroporphyrinogen decarboxylase (URO-D) domain-containing protein</fullName>
    </recommendedName>
</protein>
<gene>
    <name evidence="1" type="ORF">IAA84_12595</name>
</gene>
<dbReference type="Gene3D" id="3.20.20.210">
    <property type="match status" value="1"/>
</dbReference>
<evidence type="ECO:0000313" key="2">
    <source>
        <dbReference type="Proteomes" id="UP000824140"/>
    </source>
</evidence>
<organism evidence="1 2">
    <name type="scientific">Candidatus Alectryocaccomicrobium excrementavium</name>
    <dbReference type="NCBI Taxonomy" id="2840668"/>
    <lineage>
        <taxon>Bacteria</taxon>
        <taxon>Bacillati</taxon>
        <taxon>Bacillota</taxon>
        <taxon>Clostridia</taxon>
        <taxon>Candidatus Alectryocaccomicrobium</taxon>
    </lineage>
</organism>
<reference evidence="1" key="2">
    <citation type="journal article" date="2021" name="PeerJ">
        <title>Extensive microbial diversity within the chicken gut microbiome revealed by metagenomics and culture.</title>
        <authorList>
            <person name="Gilroy R."/>
            <person name="Ravi A."/>
            <person name="Getino M."/>
            <person name="Pursley I."/>
            <person name="Horton D.L."/>
            <person name="Alikhan N.F."/>
            <person name="Baker D."/>
            <person name="Gharbi K."/>
            <person name="Hall N."/>
            <person name="Watson M."/>
            <person name="Adriaenssens E.M."/>
            <person name="Foster-Nyarko E."/>
            <person name="Jarju S."/>
            <person name="Secka A."/>
            <person name="Antonio M."/>
            <person name="Oren A."/>
            <person name="Chaudhuri R.R."/>
            <person name="La Ragione R."/>
            <person name="Hildebrand F."/>
            <person name="Pallen M.J."/>
        </authorList>
    </citation>
    <scope>NUCLEOTIDE SEQUENCE</scope>
    <source>
        <strain evidence="1">13766</strain>
    </source>
</reference>
<comment type="caution">
    <text evidence="1">The sequence shown here is derived from an EMBL/GenBank/DDBJ whole genome shotgun (WGS) entry which is preliminary data.</text>
</comment>
<dbReference type="AlphaFoldDB" id="A0A9D1G216"/>
<reference evidence="1" key="1">
    <citation type="submission" date="2020-10" db="EMBL/GenBank/DDBJ databases">
        <authorList>
            <person name="Gilroy R."/>
        </authorList>
    </citation>
    <scope>NUCLEOTIDE SEQUENCE</scope>
    <source>
        <strain evidence="1">13766</strain>
    </source>
</reference>
<accession>A0A9D1G216</accession>
<dbReference type="Proteomes" id="UP000824140">
    <property type="component" value="Unassembled WGS sequence"/>
</dbReference>
<dbReference type="InterPro" id="IPR038071">
    <property type="entry name" value="UROD/MetE-like_sf"/>
</dbReference>
<dbReference type="EMBL" id="DVJN01000239">
    <property type="protein sequence ID" value="HIS93846.1"/>
    <property type="molecule type" value="Genomic_DNA"/>
</dbReference>
<evidence type="ECO:0000313" key="1">
    <source>
        <dbReference type="EMBL" id="HIS93846.1"/>
    </source>
</evidence>
<evidence type="ECO:0008006" key="3">
    <source>
        <dbReference type="Google" id="ProtNLM"/>
    </source>
</evidence>
<name>A0A9D1G216_9FIRM</name>
<proteinExistence type="predicted"/>
<sequence length="356" mass="40270">MAIHFSQERWARVRDTFARWWVGTLERPAAEVVVYGAYAPEGPRPAAPLLDQSNCHDFRWSASEVVDALDDWLSQQEFLGDAFPFVNFHTFGPGVLAAFCGAKLDNSSGRVWFFPERELPIEEISIRYDPENRWVRRIKEIYREGLRRWQGMVLMGMPDLGGVMDVVSTFCGAENLLMALYDAPEEVLRLCGEAQEAWFQAYWDLAAVLRENGNPGYSDWSGIYSATPSYILQSDFAYMIGPEMFRTFVLPHIEDACQRLDNAIYHLDGVGQLAHLDMLLALPRLKAVQWVYGDGKPSARHWMEVYQKIARAGKRNFVIGDVREVCGQLGGNAYCTLGVNARAEGEELLRSLGTPV</sequence>